<feature type="transmembrane region" description="Helical" evidence="15">
    <location>
        <begin position="59"/>
        <end position="81"/>
    </location>
</feature>
<dbReference type="PANTHER" id="PTHR11434">
    <property type="entry name" value="NADH-UBIQUINONE OXIDOREDUCTASE SUBUNIT ND4L"/>
    <property type="match status" value="1"/>
</dbReference>
<dbReference type="Pfam" id="PF00420">
    <property type="entry name" value="Oxidored_q2"/>
    <property type="match status" value="1"/>
</dbReference>
<feature type="transmembrane region" description="Helical" evidence="15">
    <location>
        <begin position="29"/>
        <end position="53"/>
    </location>
</feature>
<evidence type="ECO:0000256" key="2">
    <source>
        <dbReference type="ARBA" id="ARBA00010519"/>
    </source>
</evidence>
<dbReference type="GO" id="GO:0008137">
    <property type="term" value="F:NADH dehydrogenase (ubiquinone) activity"/>
    <property type="evidence" value="ECO:0007669"/>
    <property type="project" value="UniProtKB-EC"/>
</dbReference>
<evidence type="ECO:0000256" key="3">
    <source>
        <dbReference type="ARBA" id="ARBA00012944"/>
    </source>
</evidence>
<evidence type="ECO:0000256" key="5">
    <source>
        <dbReference type="ARBA" id="ARBA00022448"/>
    </source>
</evidence>
<evidence type="ECO:0000256" key="10">
    <source>
        <dbReference type="ARBA" id="ARBA00022989"/>
    </source>
</evidence>
<dbReference type="Gene3D" id="1.10.287.3510">
    <property type="match status" value="1"/>
</dbReference>
<keyword evidence="8 15" id="KW-1278">Translocase</keyword>
<dbReference type="GO" id="GO:0030964">
    <property type="term" value="C:NADH dehydrogenase complex"/>
    <property type="evidence" value="ECO:0007669"/>
    <property type="project" value="TreeGrafter"/>
</dbReference>
<dbReference type="CTD" id="4539"/>
<evidence type="ECO:0000256" key="8">
    <source>
        <dbReference type="ARBA" id="ARBA00022967"/>
    </source>
</evidence>
<dbReference type="InterPro" id="IPR001133">
    <property type="entry name" value="NADH_UbQ_OxRdtase_chain4L/K"/>
</dbReference>
<evidence type="ECO:0000256" key="14">
    <source>
        <dbReference type="ARBA" id="ARBA00023136"/>
    </source>
</evidence>
<dbReference type="GO" id="GO:0005743">
    <property type="term" value="C:mitochondrial inner membrane"/>
    <property type="evidence" value="ECO:0007669"/>
    <property type="project" value="UniProtKB-SubCell"/>
</dbReference>
<comment type="similarity">
    <text evidence="2 15">Belongs to the complex I subunit 4L family.</text>
</comment>
<keyword evidence="13 15" id="KW-0496">Mitochondrion</keyword>
<dbReference type="RefSeq" id="YP_009730140.1">
    <property type="nucleotide sequence ID" value="NC_045937.1"/>
</dbReference>
<keyword evidence="5 15" id="KW-0813">Transport</keyword>
<dbReference type="GO" id="GO:0016651">
    <property type="term" value="F:oxidoreductase activity, acting on NAD(P)H"/>
    <property type="evidence" value="ECO:0007669"/>
    <property type="project" value="InterPro"/>
</dbReference>
<evidence type="ECO:0000256" key="15">
    <source>
        <dbReference type="RuleBase" id="RU004419"/>
    </source>
</evidence>
<proteinExistence type="inferred from homology"/>
<evidence type="ECO:0000313" key="16">
    <source>
        <dbReference type="EMBL" id="QHT54183.1"/>
    </source>
</evidence>
<accession>A0A6C0FGF8</accession>
<evidence type="ECO:0000256" key="1">
    <source>
        <dbReference type="ARBA" id="ARBA00004225"/>
    </source>
</evidence>
<comment type="function">
    <text evidence="15">Core subunit of the mitochondrial membrane respiratory chain NADH dehydrogenase (Complex I) which catalyzes electron transfer from NADH through the respiratory chain, using ubiquinone as an electron acceptor.</text>
</comment>
<comment type="catalytic activity">
    <reaction evidence="15">
        <text>a ubiquinone + NADH + 5 H(+)(in) = a ubiquinol + NAD(+) + 4 H(+)(out)</text>
        <dbReference type="Rhea" id="RHEA:29091"/>
        <dbReference type="Rhea" id="RHEA-COMP:9565"/>
        <dbReference type="Rhea" id="RHEA-COMP:9566"/>
        <dbReference type="ChEBI" id="CHEBI:15378"/>
        <dbReference type="ChEBI" id="CHEBI:16389"/>
        <dbReference type="ChEBI" id="CHEBI:17976"/>
        <dbReference type="ChEBI" id="CHEBI:57540"/>
        <dbReference type="ChEBI" id="CHEBI:57945"/>
        <dbReference type="EC" id="7.1.1.2"/>
    </reaction>
</comment>
<keyword evidence="6 15" id="KW-0679">Respiratory chain</keyword>
<evidence type="ECO:0000256" key="9">
    <source>
        <dbReference type="ARBA" id="ARBA00022982"/>
    </source>
</evidence>
<geneLocation type="mitochondrion" evidence="16"/>
<keyword evidence="10 15" id="KW-1133">Transmembrane helix</keyword>
<evidence type="ECO:0000256" key="7">
    <source>
        <dbReference type="ARBA" id="ARBA00022692"/>
    </source>
</evidence>
<feature type="transmembrane region" description="Helical" evidence="15">
    <location>
        <begin position="6"/>
        <end position="22"/>
    </location>
</feature>
<sequence length="98" mass="10947">MIIFLIIPILSILFALLGIILNKKYLLSILICIESILLNLIVLNLFLSFFTITLHTQNFSLYLLTLSAIEASVGVALLTLITRNFNSNNITPLNLLKS</sequence>
<dbReference type="EMBL" id="MK343092">
    <property type="protein sequence ID" value="QHT54183.1"/>
    <property type="molecule type" value="Genomic_DNA"/>
</dbReference>
<organism evidence="16">
    <name type="scientific">Ophiomastix mixta</name>
    <dbReference type="NCBI Taxonomy" id="2705303"/>
    <lineage>
        <taxon>Eukaryota</taxon>
        <taxon>Metazoa</taxon>
        <taxon>Echinodermata</taxon>
        <taxon>Eleutherozoa</taxon>
        <taxon>Asterozoa</taxon>
        <taxon>Ophiuroidea</taxon>
        <taxon>Myophiuroidea</taxon>
        <taxon>Metophiurida</taxon>
        <taxon>Ophintegrida</taxon>
        <taxon>Amphilepidida</taxon>
        <taxon>Ophiurina</taxon>
        <taxon>Gnathophiurina</taxon>
        <taxon>Ophiactoidea</taxon>
        <taxon>Ophiocomidae</taxon>
        <taxon>Ophiomastix</taxon>
    </lineage>
</organism>
<reference evidence="16" key="1">
    <citation type="journal article" date="2019" name="Mar. Biol. Res.">
        <title>Mitochondrial gene rearrangement and phylogenetic relationships in the Amphilepidida and Ophiacanthida (Echinodermata, Ophiuroidea).</title>
        <authorList>
            <person name="Lee T."/>
            <person name="Bae Y.J."/>
            <person name="Shin S."/>
        </authorList>
    </citation>
    <scope>NUCLEOTIDE SEQUENCE</scope>
</reference>
<keyword evidence="14 15" id="KW-0472">Membrane</keyword>
<dbReference type="GeneID" id="43964889"/>
<comment type="subcellular location">
    <subcellularLocation>
        <location evidence="15">Mitochondrion inner membrane</location>
        <topology evidence="15">Multi-pass membrane protein</topology>
    </subcellularLocation>
    <subcellularLocation>
        <location evidence="1">Mitochondrion membrane</location>
        <topology evidence="1">Multi-pass membrane protein</topology>
    </subcellularLocation>
</comment>
<dbReference type="AlphaFoldDB" id="A0A6C0FGF8"/>
<evidence type="ECO:0000256" key="4">
    <source>
        <dbReference type="ARBA" id="ARBA00016612"/>
    </source>
</evidence>
<evidence type="ECO:0000256" key="13">
    <source>
        <dbReference type="ARBA" id="ARBA00023128"/>
    </source>
</evidence>
<name>A0A6C0FGF8_9ECHI</name>
<keyword evidence="7 15" id="KW-0812">Transmembrane</keyword>
<evidence type="ECO:0000256" key="6">
    <source>
        <dbReference type="ARBA" id="ARBA00022660"/>
    </source>
</evidence>
<evidence type="ECO:0000256" key="12">
    <source>
        <dbReference type="ARBA" id="ARBA00023075"/>
    </source>
</evidence>
<gene>
    <name evidence="16" type="primary">ND4L</name>
</gene>
<keyword evidence="12 15" id="KW-0830">Ubiquinone</keyword>
<protein>
    <recommendedName>
        <fullName evidence="4 15">NADH-ubiquinone oxidoreductase chain 4L</fullName>
        <ecNumber evidence="3 15">7.1.1.2</ecNumber>
    </recommendedName>
</protein>
<evidence type="ECO:0000256" key="11">
    <source>
        <dbReference type="ARBA" id="ARBA00023027"/>
    </source>
</evidence>
<dbReference type="InterPro" id="IPR039428">
    <property type="entry name" value="NUOK/Mnh_C1-like"/>
</dbReference>
<keyword evidence="15" id="KW-0999">Mitochondrion inner membrane</keyword>
<keyword evidence="11 15" id="KW-0520">NAD</keyword>
<dbReference type="PANTHER" id="PTHR11434:SF0">
    <property type="entry name" value="NADH-UBIQUINONE OXIDOREDUCTASE CHAIN 4L"/>
    <property type="match status" value="1"/>
</dbReference>
<dbReference type="EC" id="7.1.1.2" evidence="3 15"/>
<dbReference type="GO" id="GO:0042773">
    <property type="term" value="P:ATP synthesis coupled electron transport"/>
    <property type="evidence" value="ECO:0007669"/>
    <property type="project" value="UniProtKB-UniRule"/>
</dbReference>
<keyword evidence="9 15" id="KW-0249">Electron transport</keyword>